<proteinExistence type="predicted"/>
<evidence type="ECO:0008006" key="4">
    <source>
        <dbReference type="Google" id="ProtNLM"/>
    </source>
</evidence>
<sequence>MKYTLPITLLAIAASADAAAVKEEDKRWCSLNGQACDTVRRAADAFANTIKSTSGIAARDESSSETAFIARRQIDELALAIAASQADPIAFYAGVNFGQHSAAGQAAGGEKTTKREAGPQGWCSRFPGQPCWKREADAVDAEKRDAEAQGWCSRFPGQPCWKRDFHPAKRSGTGWCAREAGQPCWARSVDQQEFTKRDAEAEAQGWCSRFPGQPCWKREAGADADADADADAEAQGWCSRFPGQPCWKRDFSPAVRAAEPQHCTRFVGSSCWKRDASPEATEDHKRCTGEGQSCWKAKRAAEAVVSAIETGNTLFANFDKREAEAQGWCSRFPGQPCWKRAAAAEADCNGPAGACTRATRDLHAMYNAARSILEAN</sequence>
<gene>
    <name evidence="2" type="ORF">BT67DRAFT_87382</name>
</gene>
<keyword evidence="3" id="KW-1185">Reference proteome</keyword>
<dbReference type="Proteomes" id="UP001304895">
    <property type="component" value="Unassembled WGS sequence"/>
</dbReference>
<reference evidence="2" key="2">
    <citation type="submission" date="2023-05" db="EMBL/GenBank/DDBJ databases">
        <authorList>
            <consortium name="Lawrence Berkeley National Laboratory"/>
            <person name="Steindorff A."/>
            <person name="Hensen N."/>
            <person name="Bonometti L."/>
            <person name="Westerberg I."/>
            <person name="Brannstrom I.O."/>
            <person name="Guillou S."/>
            <person name="Cros-Aarteil S."/>
            <person name="Calhoun S."/>
            <person name="Haridas S."/>
            <person name="Kuo A."/>
            <person name="Mondo S."/>
            <person name="Pangilinan J."/>
            <person name="Riley R."/>
            <person name="Labutti K."/>
            <person name="Andreopoulos B."/>
            <person name="Lipzen A."/>
            <person name="Chen C."/>
            <person name="Yanf M."/>
            <person name="Daum C."/>
            <person name="Ng V."/>
            <person name="Clum A."/>
            <person name="Ohm R."/>
            <person name="Martin F."/>
            <person name="Silar P."/>
            <person name="Natvig D."/>
            <person name="Lalanne C."/>
            <person name="Gautier V."/>
            <person name="Ament-Velasquez S.L."/>
            <person name="Kruys A."/>
            <person name="Hutchinson M.I."/>
            <person name="Powell A.J."/>
            <person name="Barry K."/>
            <person name="Miller A.N."/>
            <person name="Grigoriev I.V."/>
            <person name="Debuchy R."/>
            <person name="Gladieux P."/>
            <person name="Thoren M.H."/>
            <person name="Johannesson H."/>
        </authorList>
    </citation>
    <scope>NUCLEOTIDE SEQUENCE</scope>
    <source>
        <strain evidence="2">CBS 123565</strain>
    </source>
</reference>
<evidence type="ECO:0000256" key="1">
    <source>
        <dbReference type="SAM" id="SignalP"/>
    </source>
</evidence>
<protein>
    <recommendedName>
        <fullName evidence="4">Clock-controlled pheromone ccg-4</fullName>
    </recommendedName>
</protein>
<feature type="signal peptide" evidence="1">
    <location>
        <begin position="1"/>
        <end position="18"/>
    </location>
</feature>
<organism evidence="2 3">
    <name type="scientific">Trichocladium antarcticum</name>
    <dbReference type="NCBI Taxonomy" id="1450529"/>
    <lineage>
        <taxon>Eukaryota</taxon>
        <taxon>Fungi</taxon>
        <taxon>Dikarya</taxon>
        <taxon>Ascomycota</taxon>
        <taxon>Pezizomycotina</taxon>
        <taxon>Sordariomycetes</taxon>
        <taxon>Sordariomycetidae</taxon>
        <taxon>Sordariales</taxon>
        <taxon>Chaetomiaceae</taxon>
        <taxon>Trichocladium</taxon>
    </lineage>
</organism>
<evidence type="ECO:0000313" key="2">
    <source>
        <dbReference type="EMBL" id="KAK4132372.1"/>
    </source>
</evidence>
<evidence type="ECO:0000313" key="3">
    <source>
        <dbReference type="Proteomes" id="UP001304895"/>
    </source>
</evidence>
<accession>A0AAN6UG40</accession>
<dbReference type="EMBL" id="MU853418">
    <property type="protein sequence ID" value="KAK4132372.1"/>
    <property type="molecule type" value="Genomic_DNA"/>
</dbReference>
<feature type="chain" id="PRO_5043036095" description="Clock-controlled pheromone ccg-4" evidence="1">
    <location>
        <begin position="19"/>
        <end position="376"/>
    </location>
</feature>
<comment type="caution">
    <text evidence="2">The sequence shown here is derived from an EMBL/GenBank/DDBJ whole genome shotgun (WGS) entry which is preliminary data.</text>
</comment>
<name>A0AAN6UG40_9PEZI</name>
<keyword evidence="1" id="KW-0732">Signal</keyword>
<reference evidence="2" key="1">
    <citation type="journal article" date="2023" name="Mol. Phylogenet. Evol.">
        <title>Genome-scale phylogeny and comparative genomics of the fungal order Sordariales.</title>
        <authorList>
            <person name="Hensen N."/>
            <person name="Bonometti L."/>
            <person name="Westerberg I."/>
            <person name="Brannstrom I.O."/>
            <person name="Guillou S."/>
            <person name="Cros-Aarteil S."/>
            <person name="Calhoun S."/>
            <person name="Haridas S."/>
            <person name="Kuo A."/>
            <person name="Mondo S."/>
            <person name="Pangilinan J."/>
            <person name="Riley R."/>
            <person name="LaButti K."/>
            <person name="Andreopoulos B."/>
            <person name="Lipzen A."/>
            <person name="Chen C."/>
            <person name="Yan M."/>
            <person name="Daum C."/>
            <person name="Ng V."/>
            <person name="Clum A."/>
            <person name="Steindorff A."/>
            <person name="Ohm R.A."/>
            <person name="Martin F."/>
            <person name="Silar P."/>
            <person name="Natvig D.O."/>
            <person name="Lalanne C."/>
            <person name="Gautier V."/>
            <person name="Ament-Velasquez S.L."/>
            <person name="Kruys A."/>
            <person name="Hutchinson M.I."/>
            <person name="Powell A.J."/>
            <person name="Barry K."/>
            <person name="Miller A.N."/>
            <person name="Grigoriev I.V."/>
            <person name="Debuchy R."/>
            <person name="Gladieux P."/>
            <person name="Hiltunen Thoren M."/>
            <person name="Johannesson H."/>
        </authorList>
    </citation>
    <scope>NUCLEOTIDE SEQUENCE</scope>
    <source>
        <strain evidence="2">CBS 123565</strain>
    </source>
</reference>
<dbReference type="AlphaFoldDB" id="A0AAN6UG40"/>